<organism evidence="2 3">
    <name type="scientific">Orbilia ellipsospora</name>
    <dbReference type="NCBI Taxonomy" id="2528407"/>
    <lineage>
        <taxon>Eukaryota</taxon>
        <taxon>Fungi</taxon>
        <taxon>Dikarya</taxon>
        <taxon>Ascomycota</taxon>
        <taxon>Pezizomycotina</taxon>
        <taxon>Orbiliomycetes</taxon>
        <taxon>Orbiliales</taxon>
        <taxon>Orbiliaceae</taxon>
        <taxon>Orbilia</taxon>
    </lineage>
</organism>
<evidence type="ECO:0000313" key="3">
    <source>
        <dbReference type="Proteomes" id="UP001365542"/>
    </source>
</evidence>
<feature type="region of interest" description="Disordered" evidence="1">
    <location>
        <begin position="62"/>
        <end position="93"/>
    </location>
</feature>
<dbReference type="InterPro" id="IPR023398">
    <property type="entry name" value="TIF_eIF4e-like"/>
</dbReference>
<dbReference type="EMBL" id="JAVHJO010000008">
    <property type="protein sequence ID" value="KAK6538101.1"/>
    <property type="molecule type" value="Genomic_DNA"/>
</dbReference>
<sequence length="369" mass="42321">MNFRLPAGRIRIRPWILPVRQIRSMADLPSEPTTPRIRTMKVGDTVGDENGQLPERYKSGMIRFRPGDSRGRPKETREWSRAGPPPITANHDAATDTNNLIKRRYLMPIFYGSGALELNGFIEEYTPTKAPYSQFGPLIYIKKDRSRLGLPTSARQNSRALIEGQRILEEAKSKLLRDGMHEHTGDPKDYSYNGTSRWKPVFAKCKDELQQVAIDHNFTYGGWFDIVRWDKIDDLYSRLAHSLINGPLKNTRAHSIRVTTTGHPRLPRGMHTICVLMPDSFDREASKRVLEVLVKYHGWVPEGCKPDFFLELNLTHIHQAREYSCTFAPNNFFTTRELHDAKFTLAPRSVLRSSTPFSRGPKPNPRQPT</sequence>
<comment type="caution">
    <text evidence="2">The sequence shown here is derived from an EMBL/GenBank/DDBJ whole genome shotgun (WGS) entry which is preliminary data.</text>
</comment>
<gene>
    <name evidence="2" type="ORF">TWF694_010985</name>
</gene>
<dbReference type="Pfam" id="PF08939">
    <property type="entry name" value="Bles03"/>
    <property type="match status" value="1"/>
</dbReference>
<dbReference type="SUPFAM" id="SSF55418">
    <property type="entry name" value="eIF4e-like"/>
    <property type="match status" value="1"/>
</dbReference>
<accession>A0AAV9X915</accession>
<proteinExistence type="predicted"/>
<dbReference type="AlphaFoldDB" id="A0AAV9X915"/>
<name>A0AAV9X915_9PEZI</name>
<feature type="compositionally biased region" description="Basic and acidic residues" evidence="1">
    <location>
        <begin position="65"/>
        <end position="80"/>
    </location>
</feature>
<evidence type="ECO:0000256" key="1">
    <source>
        <dbReference type="SAM" id="MobiDB-lite"/>
    </source>
</evidence>
<dbReference type="Proteomes" id="UP001365542">
    <property type="component" value="Unassembled WGS sequence"/>
</dbReference>
<dbReference type="InterPro" id="IPR015034">
    <property type="entry name" value="Bles03"/>
</dbReference>
<protein>
    <submittedName>
        <fullName evidence="2">Uncharacterized protein</fullName>
    </submittedName>
</protein>
<reference evidence="2 3" key="1">
    <citation type="submission" date="2019-10" db="EMBL/GenBank/DDBJ databases">
        <authorList>
            <person name="Palmer J.M."/>
        </authorList>
    </citation>
    <scope>NUCLEOTIDE SEQUENCE [LARGE SCALE GENOMIC DNA]</scope>
    <source>
        <strain evidence="2 3">TWF694</strain>
    </source>
</reference>
<dbReference type="Gene3D" id="3.30.760.10">
    <property type="entry name" value="RNA Cap, Translation Initiation Factor Eif4e"/>
    <property type="match status" value="1"/>
</dbReference>
<keyword evidence="3" id="KW-1185">Reference proteome</keyword>
<evidence type="ECO:0000313" key="2">
    <source>
        <dbReference type="EMBL" id="KAK6538101.1"/>
    </source>
</evidence>